<name>A0ABC8S522_9AQUA</name>
<dbReference type="AlphaFoldDB" id="A0ABC8S522"/>
<dbReference type="SUPFAM" id="SSF48264">
    <property type="entry name" value="Cytochrome P450"/>
    <property type="match status" value="1"/>
</dbReference>
<evidence type="ECO:0000313" key="2">
    <source>
        <dbReference type="Proteomes" id="UP001642360"/>
    </source>
</evidence>
<keyword evidence="2" id="KW-1185">Reference proteome</keyword>
<dbReference type="EMBL" id="CAUOFW020002260">
    <property type="protein sequence ID" value="CAK9152324.1"/>
    <property type="molecule type" value="Genomic_DNA"/>
</dbReference>
<comment type="caution">
    <text evidence="1">The sequence shown here is derived from an EMBL/GenBank/DDBJ whole genome shotgun (WGS) entry which is preliminary data.</text>
</comment>
<organism evidence="1 2">
    <name type="scientific">Ilex paraguariensis</name>
    <name type="common">yerba mate</name>
    <dbReference type="NCBI Taxonomy" id="185542"/>
    <lineage>
        <taxon>Eukaryota</taxon>
        <taxon>Viridiplantae</taxon>
        <taxon>Streptophyta</taxon>
        <taxon>Embryophyta</taxon>
        <taxon>Tracheophyta</taxon>
        <taxon>Spermatophyta</taxon>
        <taxon>Magnoliopsida</taxon>
        <taxon>eudicotyledons</taxon>
        <taxon>Gunneridae</taxon>
        <taxon>Pentapetalae</taxon>
        <taxon>asterids</taxon>
        <taxon>campanulids</taxon>
        <taxon>Aquifoliales</taxon>
        <taxon>Aquifoliaceae</taxon>
        <taxon>Ilex</taxon>
    </lineage>
</organism>
<gene>
    <name evidence="1" type="ORF">ILEXP_LOCUS20544</name>
</gene>
<dbReference type="InterPro" id="IPR036396">
    <property type="entry name" value="Cyt_P450_sf"/>
</dbReference>
<reference evidence="1 2" key="1">
    <citation type="submission" date="2024-02" db="EMBL/GenBank/DDBJ databases">
        <authorList>
            <person name="Vignale AGUSTIN F."/>
            <person name="Sosa J E."/>
            <person name="Modenutti C."/>
        </authorList>
    </citation>
    <scope>NUCLEOTIDE SEQUENCE [LARGE SCALE GENOMIC DNA]</scope>
</reference>
<sequence>MIAVDCSCRQSYFVARVCSGEPENFGEDDCFAFLLGFSSYGTCVIWGIETLSTTIEWIMSEMMRNPRAMEKAQAEVRKK</sequence>
<accession>A0ABC8S522</accession>
<dbReference type="Gene3D" id="1.10.630.10">
    <property type="entry name" value="Cytochrome P450"/>
    <property type="match status" value="1"/>
</dbReference>
<protein>
    <submittedName>
        <fullName evidence="1">Uncharacterized protein</fullName>
    </submittedName>
</protein>
<proteinExistence type="predicted"/>
<dbReference type="InterPro" id="IPR001128">
    <property type="entry name" value="Cyt_P450"/>
</dbReference>
<dbReference type="Proteomes" id="UP001642360">
    <property type="component" value="Unassembled WGS sequence"/>
</dbReference>
<evidence type="ECO:0000313" key="1">
    <source>
        <dbReference type="EMBL" id="CAK9152324.1"/>
    </source>
</evidence>
<dbReference type="Pfam" id="PF00067">
    <property type="entry name" value="p450"/>
    <property type="match status" value="1"/>
</dbReference>